<evidence type="ECO:0000256" key="4">
    <source>
        <dbReference type="ARBA" id="ARBA00022475"/>
    </source>
</evidence>
<dbReference type="SUPFAM" id="SSF116726">
    <property type="entry name" value="TrkA C-terminal domain-like"/>
    <property type="match status" value="1"/>
</dbReference>
<dbReference type="RefSeq" id="WP_056978051.1">
    <property type="nucleotide sequence ID" value="NZ_AYZR01000008.1"/>
</dbReference>
<keyword evidence="4" id="KW-1003">Cell membrane</keyword>
<evidence type="ECO:0000259" key="9">
    <source>
        <dbReference type="Pfam" id="PF06826"/>
    </source>
</evidence>
<dbReference type="PANTHER" id="PTHR30445">
    <property type="entry name" value="K(+)_H(+) ANTIPORTER SUBUNIT KHTT"/>
    <property type="match status" value="1"/>
</dbReference>
<dbReference type="STRING" id="1423802.FC56_GL000114"/>
<protein>
    <submittedName>
        <fullName evidence="10">Transport protein</fullName>
    </submittedName>
</protein>
<name>A0A0R2CQ76_9LACO</name>
<evidence type="ECO:0000256" key="7">
    <source>
        <dbReference type="ARBA" id="ARBA00023136"/>
    </source>
</evidence>
<feature type="domain" description="YidE/YbjL duplication" evidence="9">
    <location>
        <begin position="16"/>
        <end position="178"/>
    </location>
</feature>
<feature type="domain" description="YidE/YbjL duplication" evidence="9">
    <location>
        <begin position="373"/>
        <end position="543"/>
    </location>
</feature>
<feature type="transmembrane region" description="Helical" evidence="8">
    <location>
        <begin position="161"/>
        <end position="178"/>
    </location>
</feature>
<gene>
    <name evidence="10" type="ORF">FC56_GL000114</name>
</gene>
<dbReference type="Pfam" id="PF06826">
    <property type="entry name" value="Asp-Al_Ex"/>
    <property type="match status" value="2"/>
</dbReference>
<evidence type="ECO:0000313" key="10">
    <source>
        <dbReference type="EMBL" id="KRM93402.1"/>
    </source>
</evidence>
<evidence type="ECO:0000256" key="8">
    <source>
        <dbReference type="SAM" id="Phobius"/>
    </source>
</evidence>
<dbReference type="Proteomes" id="UP000051256">
    <property type="component" value="Unassembled WGS sequence"/>
</dbReference>
<feature type="transmembrane region" description="Helical" evidence="8">
    <location>
        <begin position="521"/>
        <end position="547"/>
    </location>
</feature>
<comment type="caution">
    <text evidence="10">The sequence shown here is derived from an EMBL/GenBank/DDBJ whole genome shotgun (WGS) entry which is preliminary data.</text>
</comment>
<organism evidence="10 11">
    <name type="scientific">Lentilactobacillus senioris DSM 24302 = JCM 17472</name>
    <dbReference type="NCBI Taxonomy" id="1423802"/>
    <lineage>
        <taxon>Bacteria</taxon>
        <taxon>Bacillati</taxon>
        <taxon>Bacillota</taxon>
        <taxon>Bacilli</taxon>
        <taxon>Lactobacillales</taxon>
        <taxon>Lactobacillaceae</taxon>
        <taxon>Lentilactobacillus</taxon>
    </lineage>
</organism>
<dbReference type="PANTHER" id="PTHR30445:SF9">
    <property type="match status" value="1"/>
</dbReference>
<dbReference type="EMBL" id="AYZR01000008">
    <property type="protein sequence ID" value="KRM93402.1"/>
    <property type="molecule type" value="Genomic_DNA"/>
</dbReference>
<keyword evidence="3" id="KW-0813">Transport</keyword>
<dbReference type="AlphaFoldDB" id="A0A0R2CQ76"/>
<keyword evidence="7 8" id="KW-0472">Membrane</keyword>
<evidence type="ECO:0000256" key="1">
    <source>
        <dbReference type="ARBA" id="ARBA00004651"/>
    </source>
</evidence>
<dbReference type="InterPro" id="IPR036721">
    <property type="entry name" value="RCK_C_sf"/>
</dbReference>
<sequence length="548" mass="58038">MSGIGQFFVANPVISIFICLGLGYILGRVKFGSFTLGATVGVLVVSLIFGQIGVFTRDTVLGDIFFDFFMFAIGYRVGPTFVSSMKRFGMKIIISSFLFLIFAFLTAWACFKIFNVGPGVAAGTIAGALTQSAVIGSSLETIQKLPISGSLKALYSSQIPIVYALTYVFGTIGVLIFLRDLAPKMLHINVKDQATKVAREMNFTAAVPSMTRIRTYDVVDNSTFVGKTLADIMNSLDATKVQLLGAVRNGSDLKDSDALQANDVVTFAGYANDLSDTVTGTGLHEVINDDTKKFSEKFFILGKNFTKDGIVALEKKGIFVNLMDPAEGNMRTLDDLHAGSPIGLTGDFAAVKSELSSLGKWKASASAINYAMFCLGIAASAALGVVGTKVGGVPLALGGGTGSVIVGLILSIWQDKNQYIDSIPDNIMEFFQSFGLNIFIVTVGLSAARTFVSAFKSLGISVFLIGAIISILPHIITLYIDKWVLKMEPVALIGSLTGADTLSAGLNAITEASGPEGGPYFAATVAPAYVIGNIFLTLMGPIFLVLLA</sequence>
<evidence type="ECO:0000256" key="2">
    <source>
        <dbReference type="ARBA" id="ARBA00009854"/>
    </source>
</evidence>
<feature type="transmembrane region" description="Helical" evidence="8">
    <location>
        <begin position="34"/>
        <end position="54"/>
    </location>
</feature>
<keyword evidence="6 8" id="KW-1133">Transmembrane helix</keyword>
<proteinExistence type="inferred from homology"/>
<dbReference type="GO" id="GO:0005886">
    <property type="term" value="C:plasma membrane"/>
    <property type="evidence" value="ECO:0007669"/>
    <property type="project" value="UniProtKB-SubCell"/>
</dbReference>
<evidence type="ECO:0000313" key="11">
    <source>
        <dbReference type="Proteomes" id="UP000051256"/>
    </source>
</evidence>
<dbReference type="PATRIC" id="fig|1423802.4.peg.115"/>
<feature type="transmembrane region" description="Helical" evidence="8">
    <location>
        <begin position="458"/>
        <end position="478"/>
    </location>
</feature>
<feature type="transmembrane region" description="Helical" evidence="8">
    <location>
        <begin position="6"/>
        <end position="27"/>
    </location>
</feature>
<feature type="transmembrane region" description="Helical" evidence="8">
    <location>
        <begin position="367"/>
        <end position="387"/>
    </location>
</feature>
<evidence type="ECO:0000256" key="5">
    <source>
        <dbReference type="ARBA" id="ARBA00022692"/>
    </source>
</evidence>
<comment type="subcellular location">
    <subcellularLocation>
        <location evidence="1">Cell membrane</location>
        <topology evidence="1">Multi-pass membrane protein</topology>
    </subcellularLocation>
</comment>
<feature type="transmembrane region" description="Helical" evidence="8">
    <location>
        <begin position="90"/>
        <end position="114"/>
    </location>
</feature>
<feature type="transmembrane region" description="Helical" evidence="8">
    <location>
        <begin position="393"/>
        <end position="413"/>
    </location>
</feature>
<dbReference type="GO" id="GO:0006813">
    <property type="term" value="P:potassium ion transport"/>
    <property type="evidence" value="ECO:0007669"/>
    <property type="project" value="InterPro"/>
</dbReference>
<evidence type="ECO:0000256" key="6">
    <source>
        <dbReference type="ARBA" id="ARBA00022989"/>
    </source>
</evidence>
<accession>A0A0R2CQ76</accession>
<feature type="transmembrane region" description="Helical" evidence="8">
    <location>
        <begin position="60"/>
        <end position="78"/>
    </location>
</feature>
<keyword evidence="11" id="KW-1185">Reference proteome</keyword>
<evidence type="ECO:0000256" key="3">
    <source>
        <dbReference type="ARBA" id="ARBA00022448"/>
    </source>
</evidence>
<dbReference type="InterPro" id="IPR006512">
    <property type="entry name" value="YidE_YbjL"/>
</dbReference>
<comment type="similarity">
    <text evidence="2">Belongs to the AAE transporter (TC 2.A.81) family.</text>
</comment>
<reference evidence="10 11" key="1">
    <citation type="journal article" date="2015" name="Genome Announc.">
        <title>Expanding the biotechnology potential of lactobacilli through comparative genomics of 213 strains and associated genera.</title>
        <authorList>
            <person name="Sun Z."/>
            <person name="Harris H.M."/>
            <person name="McCann A."/>
            <person name="Guo C."/>
            <person name="Argimon S."/>
            <person name="Zhang W."/>
            <person name="Yang X."/>
            <person name="Jeffery I.B."/>
            <person name="Cooney J.C."/>
            <person name="Kagawa T.F."/>
            <person name="Liu W."/>
            <person name="Song Y."/>
            <person name="Salvetti E."/>
            <person name="Wrobel A."/>
            <person name="Rasinkangas P."/>
            <person name="Parkhill J."/>
            <person name="Rea M.C."/>
            <person name="O'Sullivan O."/>
            <person name="Ritari J."/>
            <person name="Douillard F.P."/>
            <person name="Paul Ross R."/>
            <person name="Yang R."/>
            <person name="Briner A.E."/>
            <person name="Felis G.E."/>
            <person name="de Vos W.M."/>
            <person name="Barrangou R."/>
            <person name="Klaenhammer T.R."/>
            <person name="Caufield P.W."/>
            <person name="Cui Y."/>
            <person name="Zhang H."/>
            <person name="O'Toole P.W."/>
        </authorList>
    </citation>
    <scope>NUCLEOTIDE SEQUENCE [LARGE SCALE GENOMIC DNA]</scope>
    <source>
        <strain evidence="10 11">DSM 24302</strain>
    </source>
</reference>
<dbReference type="InterPro" id="IPR050144">
    <property type="entry name" value="AAE_transporter"/>
</dbReference>
<keyword evidence="5 8" id="KW-0812">Transmembrane</keyword>